<dbReference type="SUPFAM" id="SSF53067">
    <property type="entry name" value="Actin-like ATPase domain"/>
    <property type="match status" value="1"/>
</dbReference>
<dbReference type="SMART" id="SM00268">
    <property type="entry name" value="ACTIN"/>
    <property type="match status" value="1"/>
</dbReference>
<protein>
    <submittedName>
        <fullName evidence="5">Rod shape-determining protein MreB</fullName>
    </submittedName>
</protein>
<name>A0A7Z7AZS3_9EURY</name>
<evidence type="ECO:0000313" key="5">
    <source>
        <dbReference type="EMBL" id="SDF29762.1"/>
    </source>
</evidence>
<proteinExistence type="predicted"/>
<dbReference type="EMBL" id="FNCA01000001">
    <property type="protein sequence ID" value="SDF29762.1"/>
    <property type="molecule type" value="Genomic_DNA"/>
</dbReference>
<keyword evidence="2" id="KW-0963">Cytoplasm</keyword>
<dbReference type="PANTHER" id="PTHR42749:SF1">
    <property type="entry name" value="CELL SHAPE-DETERMINING PROTEIN MREB"/>
    <property type="match status" value="1"/>
</dbReference>
<dbReference type="Proteomes" id="UP000199259">
    <property type="component" value="Unassembled WGS sequence"/>
</dbReference>
<dbReference type="InterPro" id="IPR004000">
    <property type="entry name" value="Actin"/>
</dbReference>
<evidence type="ECO:0000256" key="2">
    <source>
        <dbReference type="ARBA" id="ARBA00022490"/>
    </source>
</evidence>
<reference evidence="5 6" key="1">
    <citation type="submission" date="2016-10" db="EMBL/GenBank/DDBJ databases">
        <authorList>
            <person name="Varghese N."/>
            <person name="Submissions S."/>
        </authorList>
    </citation>
    <scope>NUCLEOTIDE SEQUENCE [LARGE SCALE GENOMIC DNA]</scope>
    <source>
        <strain evidence="5 6">PL 12/M</strain>
    </source>
</reference>
<evidence type="ECO:0000256" key="4">
    <source>
        <dbReference type="ARBA" id="ARBA00022840"/>
    </source>
</evidence>
<gene>
    <name evidence="5" type="ORF">SAMN04488589_0266</name>
</gene>
<keyword evidence="6" id="KW-1185">Reference proteome</keyword>
<evidence type="ECO:0000313" key="6">
    <source>
        <dbReference type="Proteomes" id="UP000199259"/>
    </source>
</evidence>
<dbReference type="PANTHER" id="PTHR42749">
    <property type="entry name" value="CELL SHAPE-DETERMINING PROTEIN MREB"/>
    <property type="match status" value="1"/>
</dbReference>
<sequence length="362" mass="40373">MYFVVIPCGSQKQAVDYMEDQTTSDKSLYIGIDAGMFKTSVCTSEGKRFTERSTVAYSGENSNNQEQKVVSGKDALDLTNGNIKELFKGELRTEEDIDTCRKFLRSILEKHDIDTSRNTYAILGTPSNASKEYKRKFLELANEVFSGAMLVDELFCASYKNNLPDRSIIVDIGYSKTDISIIDSEVPRENDCLRISCAGKDIDSEIVKLISERWEDSKVTEELASEWKEKYGHLGSGSNNCVVEVPLESGNVQESILEELQLACEFVVTDIVSGIIKLISDIEPELREKLRNNIHILGGTSDLEGLDTFIENELKVLGGGKVISDIDPVYGISEGALEIAKNMPPEFWNQLNAENKTKEMIV</sequence>
<keyword evidence="4" id="KW-0067">ATP-binding</keyword>
<evidence type="ECO:0000256" key="1">
    <source>
        <dbReference type="ARBA" id="ARBA00004496"/>
    </source>
</evidence>
<dbReference type="GO" id="GO:0005524">
    <property type="term" value="F:ATP binding"/>
    <property type="evidence" value="ECO:0007669"/>
    <property type="project" value="UniProtKB-KW"/>
</dbReference>
<comment type="subcellular location">
    <subcellularLocation>
        <location evidence="1">Cytoplasm</location>
    </subcellularLocation>
</comment>
<comment type="caution">
    <text evidence="5">The sequence shown here is derived from an EMBL/GenBank/DDBJ whole genome shotgun (WGS) entry which is preliminary data.</text>
</comment>
<keyword evidence="3" id="KW-0547">Nucleotide-binding</keyword>
<dbReference type="Pfam" id="PF06723">
    <property type="entry name" value="MreB_Mbl"/>
    <property type="match status" value="1"/>
</dbReference>
<dbReference type="AlphaFoldDB" id="A0A7Z7AZS3"/>
<dbReference type="Gene3D" id="3.30.420.40">
    <property type="match status" value="1"/>
</dbReference>
<dbReference type="InterPro" id="IPR043129">
    <property type="entry name" value="ATPase_NBD"/>
</dbReference>
<evidence type="ECO:0000256" key="3">
    <source>
        <dbReference type="ARBA" id="ARBA00022741"/>
    </source>
</evidence>
<dbReference type="InterPro" id="IPR056546">
    <property type="entry name" value="MreB_MamK-like"/>
</dbReference>
<organism evidence="5 6">
    <name type="scientific">Methanolobus vulcani</name>
    <dbReference type="NCBI Taxonomy" id="38026"/>
    <lineage>
        <taxon>Archaea</taxon>
        <taxon>Methanobacteriati</taxon>
        <taxon>Methanobacteriota</taxon>
        <taxon>Stenosarchaea group</taxon>
        <taxon>Methanomicrobia</taxon>
        <taxon>Methanosarcinales</taxon>
        <taxon>Methanosarcinaceae</taxon>
        <taxon>Methanolobus</taxon>
    </lineage>
</organism>
<accession>A0A7Z7AZS3</accession>
<dbReference type="GO" id="GO:0005737">
    <property type="term" value="C:cytoplasm"/>
    <property type="evidence" value="ECO:0007669"/>
    <property type="project" value="UniProtKB-SubCell"/>
</dbReference>